<evidence type="ECO:0000256" key="3">
    <source>
        <dbReference type="RuleBase" id="RU003939"/>
    </source>
</evidence>
<reference evidence="5 6" key="1">
    <citation type="submission" date="2024-08" db="EMBL/GenBank/DDBJ databases">
        <title>Whole-genome sequencing of halo(alkali)philic microorganisms from hypersaline lakes.</title>
        <authorList>
            <person name="Sorokin D.Y."/>
            <person name="Merkel A.Y."/>
            <person name="Messina E."/>
            <person name="Yakimov M."/>
        </authorList>
    </citation>
    <scope>NUCLEOTIDE SEQUENCE [LARGE SCALE GENOMIC DNA]</scope>
    <source>
        <strain evidence="5 6">Cl-TMA</strain>
    </source>
</reference>
<proteinExistence type="inferred from homology"/>
<comment type="similarity">
    <text evidence="1 3">Belongs to the bacterial histone-like protein family.</text>
</comment>
<protein>
    <submittedName>
        <fullName evidence="5">Integration host factor subunit beta</fullName>
    </submittedName>
</protein>
<dbReference type="PROSITE" id="PS00045">
    <property type="entry name" value="HISTONE_LIKE"/>
    <property type="match status" value="1"/>
</dbReference>
<comment type="caution">
    <text evidence="5">The sequence shown here is derived from an EMBL/GenBank/DDBJ whole genome shotgun (WGS) entry which is preliminary data.</text>
</comment>
<dbReference type="Gene3D" id="4.10.520.10">
    <property type="entry name" value="IHF-like DNA-binding proteins"/>
    <property type="match status" value="1"/>
</dbReference>
<evidence type="ECO:0000256" key="4">
    <source>
        <dbReference type="SAM" id="MobiDB-lite"/>
    </source>
</evidence>
<dbReference type="NCBIfam" id="NF001222">
    <property type="entry name" value="PRK00199.1"/>
    <property type="match status" value="1"/>
</dbReference>
<name>A0ABV4TYE6_9GAMM</name>
<accession>A0ABV4TYE6</accession>
<dbReference type="PRINTS" id="PR01727">
    <property type="entry name" value="DNABINDINGHU"/>
</dbReference>
<dbReference type="PANTHER" id="PTHR33175:SF5">
    <property type="entry name" value="INTEGRATION HOST FACTOR SUBUNIT BETA"/>
    <property type="match status" value="1"/>
</dbReference>
<keyword evidence="2" id="KW-0238">DNA-binding</keyword>
<evidence type="ECO:0000313" key="5">
    <source>
        <dbReference type="EMBL" id="MFA9462342.1"/>
    </source>
</evidence>
<feature type="region of interest" description="Disordered" evidence="4">
    <location>
        <begin position="64"/>
        <end position="85"/>
    </location>
</feature>
<dbReference type="InterPro" id="IPR020816">
    <property type="entry name" value="Histone-like_DNA-bd_CS"/>
</dbReference>
<evidence type="ECO:0000256" key="2">
    <source>
        <dbReference type="ARBA" id="ARBA00023125"/>
    </source>
</evidence>
<dbReference type="CDD" id="cd13836">
    <property type="entry name" value="IHF_B"/>
    <property type="match status" value="1"/>
</dbReference>
<dbReference type="InterPro" id="IPR000119">
    <property type="entry name" value="Hist_DNA-bd"/>
</dbReference>
<dbReference type="SUPFAM" id="SSF47729">
    <property type="entry name" value="IHF-like DNA-binding proteins"/>
    <property type="match status" value="1"/>
</dbReference>
<dbReference type="Proteomes" id="UP001575181">
    <property type="component" value="Unassembled WGS sequence"/>
</dbReference>
<evidence type="ECO:0000256" key="1">
    <source>
        <dbReference type="ARBA" id="ARBA00010529"/>
    </source>
</evidence>
<organism evidence="5 6">
    <name type="scientific">Thiohalorhabdus methylotrophus</name>
    <dbReference type="NCBI Taxonomy" id="3242694"/>
    <lineage>
        <taxon>Bacteria</taxon>
        <taxon>Pseudomonadati</taxon>
        <taxon>Pseudomonadota</taxon>
        <taxon>Gammaproteobacteria</taxon>
        <taxon>Thiohalorhabdales</taxon>
        <taxon>Thiohalorhabdaceae</taxon>
        <taxon>Thiohalorhabdus</taxon>
    </lineage>
</organism>
<gene>
    <name evidence="5" type="ORF">ACERLL_16125</name>
</gene>
<dbReference type="RefSeq" id="WP_373657132.1">
    <property type="nucleotide sequence ID" value="NZ_JBGUAW010000012.1"/>
</dbReference>
<dbReference type="SMART" id="SM00411">
    <property type="entry name" value="BHL"/>
    <property type="match status" value="1"/>
</dbReference>
<dbReference type="EMBL" id="JBGUAW010000012">
    <property type="protein sequence ID" value="MFA9462342.1"/>
    <property type="molecule type" value="Genomic_DNA"/>
</dbReference>
<dbReference type="Pfam" id="PF00216">
    <property type="entry name" value="Bac_DNA_binding"/>
    <property type="match status" value="1"/>
</dbReference>
<dbReference type="PANTHER" id="PTHR33175">
    <property type="entry name" value="DNA-BINDING PROTEIN HU"/>
    <property type="match status" value="1"/>
</dbReference>
<sequence>MSAKADTKVAPMTKSELIDRVCEQLDYLTRKDAEVAVNTLFDYLGEQIASGRRIELRGFGSFGTKSRAARRGRNPKTGETVEVPPKQVPFFRAGKSLREQVDQG</sequence>
<keyword evidence="6" id="KW-1185">Reference proteome</keyword>
<dbReference type="InterPro" id="IPR010992">
    <property type="entry name" value="IHF-like_DNA-bd_dom_sf"/>
</dbReference>
<evidence type="ECO:0000313" key="6">
    <source>
        <dbReference type="Proteomes" id="UP001575181"/>
    </source>
</evidence>